<proteinExistence type="predicted"/>
<dbReference type="InterPro" id="IPR029058">
    <property type="entry name" value="AB_hydrolase_fold"/>
</dbReference>
<evidence type="ECO:0000313" key="4">
    <source>
        <dbReference type="Proteomes" id="UP001344906"/>
    </source>
</evidence>
<name>A0ABQ6FNP1_9CHLR</name>
<protein>
    <submittedName>
        <fullName evidence="3">Hydrolase</fullName>
    </submittedName>
</protein>
<dbReference type="InterPro" id="IPR000639">
    <property type="entry name" value="Epox_hydrolase-like"/>
</dbReference>
<gene>
    <name evidence="3" type="ORF">KDH_27320</name>
</gene>
<dbReference type="GO" id="GO:0016787">
    <property type="term" value="F:hydrolase activity"/>
    <property type="evidence" value="ECO:0007669"/>
    <property type="project" value="UniProtKB-KW"/>
</dbReference>
<dbReference type="PRINTS" id="PR00412">
    <property type="entry name" value="EPOXHYDRLASE"/>
</dbReference>
<dbReference type="PANTHER" id="PTHR43798:SF31">
    <property type="entry name" value="AB HYDROLASE SUPERFAMILY PROTEIN YCLE"/>
    <property type="match status" value="1"/>
</dbReference>
<reference evidence="3 4" key="1">
    <citation type="submission" date="2023-02" db="EMBL/GenBank/DDBJ databases">
        <title>Dictyobacter halimunensis sp. nov., a new member of the class Ktedonobacteria from forest soil in a geothermal area.</title>
        <authorList>
            <person name="Rachmania M.K."/>
            <person name="Ningsih F."/>
            <person name="Sakai Y."/>
            <person name="Yabe S."/>
            <person name="Yokota A."/>
            <person name="Sjamsuridzal W."/>
        </authorList>
    </citation>
    <scope>NUCLEOTIDE SEQUENCE [LARGE SCALE GENOMIC DNA]</scope>
    <source>
        <strain evidence="3 4">S3.2.2.5</strain>
    </source>
</reference>
<dbReference type="EMBL" id="BSRI01000001">
    <property type="protein sequence ID" value="GLV55888.1"/>
    <property type="molecule type" value="Genomic_DNA"/>
</dbReference>
<evidence type="ECO:0000256" key="1">
    <source>
        <dbReference type="ARBA" id="ARBA00022801"/>
    </source>
</evidence>
<dbReference type="Gene3D" id="3.40.50.1820">
    <property type="entry name" value="alpha/beta hydrolase"/>
    <property type="match status" value="1"/>
</dbReference>
<organism evidence="3 4">
    <name type="scientific">Dictyobacter halimunensis</name>
    <dbReference type="NCBI Taxonomy" id="3026934"/>
    <lineage>
        <taxon>Bacteria</taxon>
        <taxon>Bacillati</taxon>
        <taxon>Chloroflexota</taxon>
        <taxon>Ktedonobacteria</taxon>
        <taxon>Ktedonobacterales</taxon>
        <taxon>Dictyobacteraceae</taxon>
        <taxon>Dictyobacter</taxon>
    </lineage>
</organism>
<dbReference type="SUPFAM" id="SSF53474">
    <property type="entry name" value="alpha/beta-Hydrolases"/>
    <property type="match status" value="1"/>
</dbReference>
<evidence type="ECO:0000259" key="2">
    <source>
        <dbReference type="Pfam" id="PF12697"/>
    </source>
</evidence>
<dbReference type="PRINTS" id="PR00111">
    <property type="entry name" value="ABHYDROLASE"/>
</dbReference>
<sequence length="265" mass="29232">MATMAYITTNDSIQLHYTRKGSGTKTLVLVHGWQVSSAVWNLVADELSRKYQLIIVDLRGAGASNAAPGPYTVEQHSEDLFNLVQSLELKNFVLVGHSMGGAIAQRFAADHCELLVGLIVIASVPASGLELPADFQAFFRSAAGNRSQTEALWKVFIANPLAAETFTMLLDSSMTVKPEACLESFDSWRQLNFADEVKRIMTPTLVIAPEADNPMTPDFLREKIVALIPNSRLRVIEKTSHYAQLEQPQELGKLITHFVDELCSL</sequence>
<dbReference type="InterPro" id="IPR000073">
    <property type="entry name" value="AB_hydrolase_1"/>
</dbReference>
<keyword evidence="4" id="KW-1185">Reference proteome</keyword>
<feature type="domain" description="AB hydrolase-1" evidence="2">
    <location>
        <begin position="27"/>
        <end position="251"/>
    </location>
</feature>
<dbReference type="Proteomes" id="UP001344906">
    <property type="component" value="Unassembled WGS sequence"/>
</dbReference>
<dbReference type="InterPro" id="IPR050266">
    <property type="entry name" value="AB_hydrolase_sf"/>
</dbReference>
<comment type="caution">
    <text evidence="3">The sequence shown here is derived from an EMBL/GenBank/DDBJ whole genome shotgun (WGS) entry which is preliminary data.</text>
</comment>
<keyword evidence="1 3" id="KW-0378">Hydrolase</keyword>
<dbReference type="PANTHER" id="PTHR43798">
    <property type="entry name" value="MONOACYLGLYCEROL LIPASE"/>
    <property type="match status" value="1"/>
</dbReference>
<dbReference type="Pfam" id="PF12697">
    <property type="entry name" value="Abhydrolase_6"/>
    <property type="match status" value="1"/>
</dbReference>
<accession>A0ABQ6FNP1</accession>
<evidence type="ECO:0000313" key="3">
    <source>
        <dbReference type="EMBL" id="GLV55888.1"/>
    </source>
</evidence>